<protein>
    <recommendedName>
        <fullName evidence="3">F-box domain-containing protein</fullName>
    </recommendedName>
</protein>
<comment type="caution">
    <text evidence="1">The sequence shown here is derived from an EMBL/GenBank/DDBJ whole genome shotgun (WGS) entry which is preliminary data.</text>
</comment>
<evidence type="ECO:0000313" key="2">
    <source>
        <dbReference type="Proteomes" id="UP000298327"/>
    </source>
</evidence>
<organism evidence="1 2">
    <name type="scientific">Dentipellis fragilis</name>
    <dbReference type="NCBI Taxonomy" id="205917"/>
    <lineage>
        <taxon>Eukaryota</taxon>
        <taxon>Fungi</taxon>
        <taxon>Dikarya</taxon>
        <taxon>Basidiomycota</taxon>
        <taxon>Agaricomycotina</taxon>
        <taxon>Agaricomycetes</taxon>
        <taxon>Russulales</taxon>
        <taxon>Hericiaceae</taxon>
        <taxon>Dentipellis</taxon>
    </lineage>
</organism>
<dbReference type="EMBL" id="SEOQ01001688">
    <property type="protein sequence ID" value="TFY50836.1"/>
    <property type="molecule type" value="Genomic_DNA"/>
</dbReference>
<reference evidence="1 2" key="1">
    <citation type="submission" date="2019-02" db="EMBL/GenBank/DDBJ databases">
        <title>Genome sequencing of the rare red list fungi Dentipellis fragilis.</title>
        <authorList>
            <person name="Buettner E."/>
            <person name="Kellner H."/>
        </authorList>
    </citation>
    <scope>NUCLEOTIDE SEQUENCE [LARGE SCALE GENOMIC DNA]</scope>
    <source>
        <strain evidence="1 2">DSM 105465</strain>
    </source>
</reference>
<sequence>MVVEEIKSRKDLCSIRAVDKIFHALATPKVFHTLYLSWSLRALSHGRNIIRDLAPYVRRVFFNGWRAYLPGEYRSGKDQCVCECLCGGECENVCECPDSPGFTDDEHHIRQTFALIPSPLPYSGSSSTLVQRPLSTGIDSLVLKNLPPGFSDVYHKPEFSDLISQLSYLKIAIRARNYNSLENHLWGRTMEDAIFRPCNMSGNLTSLAIACKSTWFPRLPPFYALELPKLSYLSLTRFIFDERSGIDEFIIEHGETIRCLKLILCPLLIVREPASGDARTTWKEVFDPMAAALKHVVDLTLKTGATGYISDMTQAYVEKDEDGVEFMDPYELPANCVDDWSTLQNFREVVKERVGGHVDHDGDSEEEGE</sequence>
<dbReference type="AlphaFoldDB" id="A0A4Y9XL99"/>
<accession>A0A4Y9XL99</accession>
<evidence type="ECO:0000313" key="1">
    <source>
        <dbReference type="EMBL" id="TFY50836.1"/>
    </source>
</evidence>
<gene>
    <name evidence="1" type="ORF">EVG20_g11301</name>
</gene>
<dbReference type="OrthoDB" id="2858653at2759"/>
<keyword evidence="2" id="KW-1185">Reference proteome</keyword>
<proteinExistence type="predicted"/>
<dbReference type="Proteomes" id="UP000298327">
    <property type="component" value="Unassembled WGS sequence"/>
</dbReference>
<evidence type="ECO:0008006" key="3">
    <source>
        <dbReference type="Google" id="ProtNLM"/>
    </source>
</evidence>
<name>A0A4Y9XL99_9AGAM</name>